<dbReference type="Pfam" id="PF15428">
    <property type="entry name" value="Imm26"/>
    <property type="match status" value="1"/>
</dbReference>
<name>A0ABS4E3I9_9HYPH</name>
<comment type="caution">
    <text evidence="1">The sequence shown here is derived from an EMBL/GenBank/DDBJ whole genome shotgun (WGS) entry which is preliminary data.</text>
</comment>
<protein>
    <submittedName>
        <fullName evidence="1">Uncharacterized protein</fullName>
    </submittedName>
</protein>
<dbReference type="InterPro" id="IPR029278">
    <property type="entry name" value="Imm26"/>
</dbReference>
<sequence>MLGYFFGPRIPAQTEAGVEGLEPGNAILSLRFGDLGLHKGLWPVVGKLPDWNPAEWPMFEAVRRDPLKKAKPRLIRYDDNDPSKILSEQVMESDNDLPSDSVAGYRFVEAKRS</sequence>
<gene>
    <name evidence="1" type="ORF">J2Z17_003962</name>
</gene>
<reference evidence="1 2" key="1">
    <citation type="submission" date="2021-03" db="EMBL/GenBank/DDBJ databases">
        <title>Genomic Encyclopedia of Type Strains, Phase IV (KMG-IV): sequencing the most valuable type-strain genomes for metagenomic binning, comparative biology and taxonomic classification.</title>
        <authorList>
            <person name="Goeker M."/>
        </authorList>
    </citation>
    <scope>NUCLEOTIDE SEQUENCE [LARGE SCALE GENOMIC DNA]</scope>
    <source>
        <strain evidence="1 2">DSM 21600</strain>
    </source>
</reference>
<evidence type="ECO:0000313" key="1">
    <source>
        <dbReference type="EMBL" id="MBP1852505.1"/>
    </source>
</evidence>
<organism evidence="1 2">
    <name type="scientific">Rhizobium halophytocola</name>
    <dbReference type="NCBI Taxonomy" id="735519"/>
    <lineage>
        <taxon>Bacteria</taxon>
        <taxon>Pseudomonadati</taxon>
        <taxon>Pseudomonadota</taxon>
        <taxon>Alphaproteobacteria</taxon>
        <taxon>Hyphomicrobiales</taxon>
        <taxon>Rhizobiaceae</taxon>
        <taxon>Rhizobium/Agrobacterium group</taxon>
        <taxon>Rhizobium</taxon>
    </lineage>
</organism>
<evidence type="ECO:0000313" key="2">
    <source>
        <dbReference type="Proteomes" id="UP000759443"/>
    </source>
</evidence>
<dbReference type="Proteomes" id="UP000759443">
    <property type="component" value="Unassembled WGS sequence"/>
</dbReference>
<proteinExistence type="predicted"/>
<accession>A0ABS4E3I9</accession>
<keyword evidence="2" id="KW-1185">Reference proteome</keyword>
<dbReference type="EMBL" id="JAGGJU010000011">
    <property type="protein sequence ID" value="MBP1852505.1"/>
    <property type="molecule type" value="Genomic_DNA"/>
</dbReference>